<evidence type="ECO:0000256" key="1">
    <source>
        <dbReference type="SAM" id="Phobius"/>
    </source>
</evidence>
<gene>
    <name evidence="3" type="ORF">CBYS24578_00010623</name>
</gene>
<feature type="chain" id="PRO_5040147128" evidence="2">
    <location>
        <begin position="19"/>
        <end position="810"/>
    </location>
</feature>
<feature type="transmembrane region" description="Helical" evidence="1">
    <location>
        <begin position="251"/>
        <end position="271"/>
    </location>
</feature>
<keyword evidence="4" id="KW-1185">Reference proteome</keyword>
<sequence length="810" mass="90827">MLLTACFLLLLSFPPAVAADWWDDFSNNFASDLAPLLSLFGEQVTKQFLSESISVVDHIIFAMAPMGILTAVVSVIRTCGSPSLRAFIGRAQEGKGIAEAELCSSTSRDVCELYSNGGIARVFGRPKILEIIFDPEGADFRKEAGIYTMRNYLKTEKSVWVKKSGVFAGSTTDVESTPPKESTYADSDIDLFAPNLSLNVGIKRQPTHVSWIVAGLGLFLQSGVMVFAGIATYYLKWEKDDKPPNKYSCPMMLAGTGLLGIGTFYCAFLIGESTYEQLFIRRDRPSPNSQKCPIIIWLQPGGQVLGDQTFDPFCYSDNGKPLKQYLTSWKKPSAASPSWVWAAIVVSMLGFVLQFTGLRGIHSAVSLAQTAVVLAMSIARSLLRTQRLKLEDNKFAGFPDPVTGHELDWLALHIDEMDLPLDLSGLSENFATEIVTVSLHRESRYFWRFGGVSSMESISRSELSSLLRDFDFNPAAKTFAYRTRLGHLTMSQSKRSRIATSASSFHTEMVEVRQEAQRLAVAITTALNLLFPDRNDNECLRWGVECFISAALRYDRGGYSNFEIADPYTVYLNVLHDPENQWKFENNMEVESLLGLWVWSLMSEPTMEKTDELSSLVRSRALEFPVRRIVSTAAKIENLKRWLPRKAFNFKEHTLSFELRHSEPGRLWGEINDECKLYRSVWDFRQQDNVRPTVRLFGWNIEPRSDLKDLCKASGTFKMISTTTSGTLVSSCAHEVFASFLASVLDEFPDHEDARIEVANEDPHLRSPLVEKLVKAFTDSQLGSAEEAMLCVLPPIVSRLDQMRRGGPQR</sequence>
<dbReference type="EMBL" id="CABFNO020001443">
    <property type="protein sequence ID" value="CAG9987980.1"/>
    <property type="molecule type" value="Genomic_DNA"/>
</dbReference>
<evidence type="ECO:0000256" key="2">
    <source>
        <dbReference type="SAM" id="SignalP"/>
    </source>
</evidence>
<dbReference type="Proteomes" id="UP000754883">
    <property type="component" value="Unassembled WGS sequence"/>
</dbReference>
<feature type="transmembrane region" description="Helical" evidence="1">
    <location>
        <begin position="59"/>
        <end position="80"/>
    </location>
</feature>
<protein>
    <submittedName>
        <fullName evidence="3">Uncharacterized protein</fullName>
    </submittedName>
</protein>
<dbReference type="OrthoDB" id="5150034at2759"/>
<feature type="transmembrane region" description="Helical" evidence="1">
    <location>
        <begin position="339"/>
        <end position="358"/>
    </location>
</feature>
<accession>A0A9N9UGX3</accession>
<keyword evidence="1" id="KW-1133">Transmembrane helix</keyword>
<proteinExistence type="predicted"/>
<dbReference type="AlphaFoldDB" id="A0A9N9UGX3"/>
<evidence type="ECO:0000313" key="3">
    <source>
        <dbReference type="EMBL" id="CAG9987980.1"/>
    </source>
</evidence>
<reference evidence="3 4" key="2">
    <citation type="submission" date="2021-10" db="EMBL/GenBank/DDBJ databases">
        <authorList>
            <person name="Piombo E."/>
        </authorList>
    </citation>
    <scope>NUCLEOTIDE SEQUENCE [LARGE SCALE GENOMIC DNA]</scope>
</reference>
<name>A0A9N9UGX3_9HYPO</name>
<organism evidence="3 4">
    <name type="scientific">Clonostachys byssicola</name>
    <dbReference type="NCBI Taxonomy" id="160290"/>
    <lineage>
        <taxon>Eukaryota</taxon>
        <taxon>Fungi</taxon>
        <taxon>Dikarya</taxon>
        <taxon>Ascomycota</taxon>
        <taxon>Pezizomycotina</taxon>
        <taxon>Sordariomycetes</taxon>
        <taxon>Hypocreomycetidae</taxon>
        <taxon>Hypocreales</taxon>
        <taxon>Bionectriaceae</taxon>
        <taxon>Clonostachys</taxon>
    </lineage>
</organism>
<keyword evidence="2" id="KW-0732">Signal</keyword>
<evidence type="ECO:0000313" key="4">
    <source>
        <dbReference type="Proteomes" id="UP000754883"/>
    </source>
</evidence>
<reference evidence="4" key="1">
    <citation type="submission" date="2019-06" db="EMBL/GenBank/DDBJ databases">
        <authorList>
            <person name="Broberg M."/>
        </authorList>
    </citation>
    <scope>NUCLEOTIDE SEQUENCE [LARGE SCALE GENOMIC DNA]</scope>
</reference>
<feature type="signal peptide" evidence="2">
    <location>
        <begin position="1"/>
        <end position="18"/>
    </location>
</feature>
<comment type="caution">
    <text evidence="3">The sequence shown here is derived from an EMBL/GenBank/DDBJ whole genome shotgun (WGS) entry which is preliminary data.</text>
</comment>
<keyword evidence="1" id="KW-0812">Transmembrane</keyword>
<keyword evidence="1" id="KW-0472">Membrane</keyword>
<feature type="transmembrane region" description="Helical" evidence="1">
    <location>
        <begin position="209"/>
        <end position="231"/>
    </location>
</feature>